<reference evidence="3" key="1">
    <citation type="submission" date="2023-03" db="EMBL/GenBank/DDBJ databases">
        <title>Amycolatopsis taiwanensis NBRC 103393.</title>
        <authorList>
            <person name="Ichikawa N."/>
            <person name="Sato H."/>
            <person name="Tonouchi N."/>
        </authorList>
    </citation>
    <scope>NUCLEOTIDE SEQUENCE</scope>
    <source>
        <strain evidence="3">NBRC 103393</strain>
    </source>
</reference>
<feature type="region of interest" description="Disordered" evidence="1">
    <location>
        <begin position="158"/>
        <end position="231"/>
    </location>
</feature>
<feature type="region of interest" description="Disordered" evidence="1">
    <location>
        <begin position="1"/>
        <end position="27"/>
    </location>
</feature>
<dbReference type="EMBL" id="BSTI01000014">
    <property type="protein sequence ID" value="GLY69043.1"/>
    <property type="molecule type" value="Genomic_DNA"/>
</dbReference>
<comment type="caution">
    <text evidence="3">The sequence shown here is derived from an EMBL/GenBank/DDBJ whole genome shotgun (WGS) entry which is preliminary data.</text>
</comment>
<organism evidence="3 4">
    <name type="scientific">Amycolatopsis taiwanensis</name>
    <dbReference type="NCBI Taxonomy" id="342230"/>
    <lineage>
        <taxon>Bacteria</taxon>
        <taxon>Bacillati</taxon>
        <taxon>Actinomycetota</taxon>
        <taxon>Actinomycetes</taxon>
        <taxon>Pseudonocardiales</taxon>
        <taxon>Pseudonocardiaceae</taxon>
        <taxon>Amycolatopsis</taxon>
    </lineage>
</organism>
<feature type="compositionally biased region" description="Basic and acidic residues" evidence="1">
    <location>
        <begin position="1"/>
        <end position="24"/>
    </location>
</feature>
<feature type="domain" description="eCIS core" evidence="2">
    <location>
        <begin position="77"/>
        <end position="159"/>
    </location>
</feature>
<dbReference type="AlphaFoldDB" id="A0A9W6R5H8"/>
<keyword evidence="4" id="KW-1185">Reference proteome</keyword>
<protein>
    <recommendedName>
        <fullName evidence="2">eCIS core domain-containing protein</fullName>
    </recommendedName>
</protein>
<gene>
    <name evidence="3" type="ORF">Atai01_56620</name>
</gene>
<dbReference type="Proteomes" id="UP001165136">
    <property type="component" value="Unassembled WGS sequence"/>
</dbReference>
<evidence type="ECO:0000259" key="2">
    <source>
        <dbReference type="Pfam" id="PF13699"/>
    </source>
</evidence>
<evidence type="ECO:0000313" key="3">
    <source>
        <dbReference type="EMBL" id="GLY69043.1"/>
    </source>
</evidence>
<dbReference type="RefSeq" id="WP_285488772.1">
    <property type="nucleotide sequence ID" value="NZ_BSTI01000014.1"/>
</dbReference>
<evidence type="ECO:0000256" key="1">
    <source>
        <dbReference type="SAM" id="MobiDB-lite"/>
    </source>
</evidence>
<dbReference type="Pfam" id="PF13699">
    <property type="entry name" value="eCIS_core"/>
    <property type="match status" value="1"/>
</dbReference>
<proteinExistence type="predicted"/>
<name>A0A9W6R5H8_9PSEU</name>
<sequence>MRSHDIDADRDPRPKGDRIDRAEPDLLGPALAARRPKLLGRSGLLDLQRSAGNAGVGALLEEQRSSVHQVIGSVGTPLEPGIRQEMEARFHQAGRPADFGDVRVHTDGAAGESARSVGALAYTVGSDIVFQREHYDPSSTAGRHTLAHELTHVLQQREGPVEGTENGAGIKVSDPGDRFEREAVATADRLLAAPAPQRETAPQGDIEESTGTAPTSLQRETESGEEDIEHR</sequence>
<accession>A0A9W6R5H8</accession>
<feature type="compositionally biased region" description="Polar residues" evidence="1">
    <location>
        <begin position="209"/>
        <end position="218"/>
    </location>
</feature>
<evidence type="ECO:0000313" key="4">
    <source>
        <dbReference type="Proteomes" id="UP001165136"/>
    </source>
</evidence>
<dbReference type="InterPro" id="IPR025295">
    <property type="entry name" value="eCIS_core_dom"/>
</dbReference>
<feature type="compositionally biased region" description="Basic and acidic residues" evidence="1">
    <location>
        <begin position="174"/>
        <end position="183"/>
    </location>
</feature>